<accession>A0ABV2PL04</accession>
<reference evidence="10 11" key="1">
    <citation type="submission" date="2024-06" db="EMBL/GenBank/DDBJ databases">
        <title>Sorghum-associated microbial communities from plants grown in Nebraska, USA.</title>
        <authorList>
            <person name="Schachtman D."/>
        </authorList>
    </citation>
    <scope>NUCLEOTIDE SEQUENCE [LARGE SCALE GENOMIC DNA]</scope>
    <source>
        <strain evidence="10 11">736</strain>
    </source>
</reference>
<evidence type="ECO:0000256" key="4">
    <source>
        <dbReference type="ARBA" id="ARBA00022475"/>
    </source>
</evidence>
<feature type="transmembrane region" description="Helical" evidence="8">
    <location>
        <begin position="160"/>
        <end position="178"/>
    </location>
</feature>
<evidence type="ECO:0000256" key="8">
    <source>
        <dbReference type="SAM" id="Phobius"/>
    </source>
</evidence>
<dbReference type="InterPro" id="IPR051605">
    <property type="entry name" value="CstA"/>
</dbReference>
<keyword evidence="6 8" id="KW-1133">Transmembrane helix</keyword>
<comment type="caution">
    <text evidence="10">The sequence shown here is derived from an EMBL/GenBank/DDBJ whole genome shotgun (WGS) entry which is preliminary data.</text>
</comment>
<feature type="transmembrane region" description="Helical" evidence="8">
    <location>
        <begin position="291"/>
        <end position="311"/>
    </location>
</feature>
<feature type="domain" description="CstA N-terminal" evidence="9">
    <location>
        <begin position="2"/>
        <end position="534"/>
    </location>
</feature>
<protein>
    <submittedName>
        <fullName evidence="10">Carbon starvation protein</fullName>
    </submittedName>
</protein>
<keyword evidence="7 8" id="KW-0472">Membrane</keyword>
<feature type="transmembrane region" description="Helical" evidence="8">
    <location>
        <begin position="461"/>
        <end position="481"/>
    </location>
</feature>
<name>A0ABV2PL04_9BACI</name>
<dbReference type="Pfam" id="PF02554">
    <property type="entry name" value="CstA"/>
    <property type="match status" value="1"/>
</dbReference>
<dbReference type="PANTHER" id="PTHR30252:SF3">
    <property type="entry name" value="PYRUVATE_PROTON SYMPORTER BTST"/>
    <property type="match status" value="1"/>
</dbReference>
<evidence type="ECO:0000256" key="2">
    <source>
        <dbReference type="ARBA" id="ARBA00007755"/>
    </source>
</evidence>
<dbReference type="Proteomes" id="UP001549363">
    <property type="component" value="Unassembled WGS sequence"/>
</dbReference>
<evidence type="ECO:0000256" key="5">
    <source>
        <dbReference type="ARBA" id="ARBA00022692"/>
    </source>
</evidence>
<organism evidence="10 11">
    <name type="scientific">Lysinibacillus parviboronicapiens</name>
    <dbReference type="NCBI Taxonomy" id="436516"/>
    <lineage>
        <taxon>Bacteria</taxon>
        <taxon>Bacillati</taxon>
        <taxon>Bacillota</taxon>
        <taxon>Bacilli</taxon>
        <taxon>Bacillales</taxon>
        <taxon>Bacillaceae</taxon>
        <taxon>Lysinibacillus</taxon>
    </lineage>
</organism>
<keyword evidence="11" id="KW-1185">Reference proteome</keyword>
<keyword evidence="4" id="KW-1003">Cell membrane</keyword>
<evidence type="ECO:0000256" key="6">
    <source>
        <dbReference type="ARBA" id="ARBA00022989"/>
    </source>
</evidence>
<feature type="transmembrane region" description="Helical" evidence="8">
    <location>
        <begin position="86"/>
        <end position="107"/>
    </location>
</feature>
<feature type="transmembrane region" description="Helical" evidence="8">
    <location>
        <begin position="418"/>
        <end position="440"/>
    </location>
</feature>
<evidence type="ECO:0000256" key="7">
    <source>
        <dbReference type="ARBA" id="ARBA00023136"/>
    </source>
</evidence>
<dbReference type="PANTHER" id="PTHR30252">
    <property type="entry name" value="INNER MEMBRANE PEPTIDE TRANSPORTER"/>
    <property type="match status" value="1"/>
</dbReference>
<feature type="transmembrane region" description="Helical" evidence="8">
    <location>
        <begin position="487"/>
        <end position="512"/>
    </location>
</feature>
<feature type="transmembrane region" description="Helical" evidence="8">
    <location>
        <begin position="555"/>
        <end position="578"/>
    </location>
</feature>
<proteinExistence type="inferred from homology"/>
<feature type="transmembrane region" description="Helical" evidence="8">
    <location>
        <begin position="6"/>
        <end position="24"/>
    </location>
</feature>
<evidence type="ECO:0000313" key="10">
    <source>
        <dbReference type="EMBL" id="MET4561489.1"/>
    </source>
</evidence>
<sequence length="597" mass="64357">MNAITIVIGSICVLMISYRLYGIFFTKKVLKITDDTPTPAHTMEDGKDYVPTNKWVTFGHHFAAIAAAGPLVGPILAAQFGYLPGLLWLLIGAVIGGAVHDAVVLFASMRHGGKSLSEVMKEELGPVAGFCTGLAMLFIITITMAGLSMVVLGALERNPWGTFAVGITIPIAMLVGIAYRKTGNLLVTSTIGFILLMIGVFMGPMIQGTALGDFLTFDRDTLAIILPIYAFFAAALPVWLLLAPRDYLSSFMKIGVFIALIIGVFFVNPMIQFPPITEFIHGGGPVIAGPVWPFVSITIACGAISGFHAFVGSGTTPKMINRWEDIRIVGFGAMLVESLVGVMALIAATALHPADYFAINSAPAVFATLGMETVHLQTLAQSIGMDLEGRTGGAVTLAVGMTDIFTGIPWFAEMSSFFYQFVIMFEAVFILTAIDAGTRVARYLIQDFGGNVYKPLKRTDWIPGTIVASALACFMWGYLLYSGDISSIWVLFGVSNQLMASIGLVCGVTIVLKVADKRIYALTCFIPLAYLYVTVNVAGYWMIKNVYWNSAAAGYNVLNGVLSIIMLILGLIIVITAIKKWAELWKSPRFLLTQTSS</sequence>
<feature type="transmembrane region" description="Helical" evidence="8">
    <location>
        <begin position="331"/>
        <end position="351"/>
    </location>
</feature>
<feature type="transmembrane region" description="Helical" evidence="8">
    <location>
        <begin position="222"/>
        <end position="242"/>
    </location>
</feature>
<comment type="subcellular location">
    <subcellularLocation>
        <location evidence="1">Cell membrane</location>
        <topology evidence="1">Multi-pass membrane protein</topology>
    </subcellularLocation>
</comment>
<feature type="transmembrane region" description="Helical" evidence="8">
    <location>
        <begin position="127"/>
        <end position="154"/>
    </location>
</feature>
<feature type="transmembrane region" description="Helical" evidence="8">
    <location>
        <begin position="519"/>
        <end position="543"/>
    </location>
</feature>
<evidence type="ECO:0000256" key="3">
    <source>
        <dbReference type="ARBA" id="ARBA00022448"/>
    </source>
</evidence>
<evidence type="ECO:0000313" key="11">
    <source>
        <dbReference type="Proteomes" id="UP001549363"/>
    </source>
</evidence>
<feature type="transmembrane region" description="Helical" evidence="8">
    <location>
        <begin position="62"/>
        <end position="80"/>
    </location>
</feature>
<evidence type="ECO:0000259" key="9">
    <source>
        <dbReference type="Pfam" id="PF02554"/>
    </source>
</evidence>
<keyword evidence="3" id="KW-0813">Transport</keyword>
<feature type="transmembrane region" description="Helical" evidence="8">
    <location>
        <begin position="254"/>
        <end position="271"/>
    </location>
</feature>
<evidence type="ECO:0000256" key="1">
    <source>
        <dbReference type="ARBA" id="ARBA00004651"/>
    </source>
</evidence>
<comment type="similarity">
    <text evidence="2">Belongs to the peptide transporter carbon starvation (CstA) (TC 2.A.114) family.</text>
</comment>
<dbReference type="RefSeq" id="WP_354472041.1">
    <property type="nucleotide sequence ID" value="NZ_JBEPSB010000011.1"/>
</dbReference>
<gene>
    <name evidence="10" type="ORF">ABIA69_002657</name>
</gene>
<keyword evidence="5 8" id="KW-0812">Transmembrane</keyword>
<dbReference type="EMBL" id="JBEPSB010000011">
    <property type="protein sequence ID" value="MET4561489.1"/>
    <property type="molecule type" value="Genomic_DNA"/>
</dbReference>
<dbReference type="InterPro" id="IPR003706">
    <property type="entry name" value="CstA_N"/>
</dbReference>
<feature type="transmembrane region" description="Helical" evidence="8">
    <location>
        <begin position="185"/>
        <end position="202"/>
    </location>
</feature>